<dbReference type="EMBL" id="JAYMYQ010000006">
    <property type="protein sequence ID" value="KAK7323995.1"/>
    <property type="molecule type" value="Genomic_DNA"/>
</dbReference>
<gene>
    <name evidence="1" type="ORF">VNO77_27500</name>
</gene>
<name>A0AAN9KU89_CANGL</name>
<accession>A0AAN9KU89</accession>
<evidence type="ECO:0000313" key="2">
    <source>
        <dbReference type="Proteomes" id="UP001367508"/>
    </source>
</evidence>
<keyword evidence="2" id="KW-1185">Reference proteome</keyword>
<dbReference type="AlphaFoldDB" id="A0AAN9KU89"/>
<evidence type="ECO:0000313" key="1">
    <source>
        <dbReference type="EMBL" id="KAK7323995.1"/>
    </source>
</evidence>
<comment type="caution">
    <text evidence="1">The sequence shown here is derived from an EMBL/GenBank/DDBJ whole genome shotgun (WGS) entry which is preliminary data.</text>
</comment>
<dbReference type="Proteomes" id="UP001367508">
    <property type="component" value="Unassembled WGS sequence"/>
</dbReference>
<organism evidence="1 2">
    <name type="scientific">Canavalia gladiata</name>
    <name type="common">Sword bean</name>
    <name type="synonym">Dolichos gladiatus</name>
    <dbReference type="NCBI Taxonomy" id="3824"/>
    <lineage>
        <taxon>Eukaryota</taxon>
        <taxon>Viridiplantae</taxon>
        <taxon>Streptophyta</taxon>
        <taxon>Embryophyta</taxon>
        <taxon>Tracheophyta</taxon>
        <taxon>Spermatophyta</taxon>
        <taxon>Magnoliopsida</taxon>
        <taxon>eudicotyledons</taxon>
        <taxon>Gunneridae</taxon>
        <taxon>Pentapetalae</taxon>
        <taxon>rosids</taxon>
        <taxon>fabids</taxon>
        <taxon>Fabales</taxon>
        <taxon>Fabaceae</taxon>
        <taxon>Papilionoideae</taxon>
        <taxon>50 kb inversion clade</taxon>
        <taxon>NPAAA clade</taxon>
        <taxon>indigoferoid/millettioid clade</taxon>
        <taxon>Phaseoleae</taxon>
        <taxon>Canavalia</taxon>
    </lineage>
</organism>
<sequence>MSTPTANPYGQGKRDASSHVGLSIAWPFSNNHGPQYIIVVLKTQLHLTQCPIPFVQNNFWIRCLQTWLVFEGNAYCFTSKGAWCLHGCADHLGQVVHLDYLSPVTNHRAHFQGRRMPAPRMHCRGEWGFFDARWNVLNPCSRELTLYRFHVRLLETSMRHNRCCFECQGHPVARLICTGTLHDDITCGNHVDNACIYSEASHAKKP</sequence>
<protein>
    <submittedName>
        <fullName evidence="1">Uncharacterized protein</fullName>
    </submittedName>
</protein>
<proteinExistence type="predicted"/>
<reference evidence="1 2" key="1">
    <citation type="submission" date="2024-01" db="EMBL/GenBank/DDBJ databases">
        <title>The genomes of 5 underutilized Papilionoideae crops provide insights into root nodulation and disease resistanc.</title>
        <authorList>
            <person name="Jiang F."/>
        </authorList>
    </citation>
    <scope>NUCLEOTIDE SEQUENCE [LARGE SCALE GENOMIC DNA]</scope>
    <source>
        <strain evidence="1">LVBAO_FW01</strain>
        <tissue evidence="1">Leaves</tissue>
    </source>
</reference>